<dbReference type="InterPro" id="IPR023696">
    <property type="entry name" value="Ureohydrolase_dom_sf"/>
</dbReference>
<dbReference type="CDD" id="cd09988">
    <property type="entry name" value="Formimidoylglutamase"/>
    <property type="match status" value="1"/>
</dbReference>
<dbReference type="InterPro" id="IPR006035">
    <property type="entry name" value="Ureohydrolase"/>
</dbReference>
<proteinExistence type="inferred from homology"/>
<evidence type="ECO:0000256" key="2">
    <source>
        <dbReference type="ARBA" id="ARBA00022801"/>
    </source>
</evidence>
<comment type="caution">
    <text evidence="4">The sequence shown here is derived from an EMBL/GenBank/DDBJ whole genome shotgun (WGS) entry which is preliminary data.</text>
</comment>
<dbReference type="PROSITE" id="PS51409">
    <property type="entry name" value="ARGINASE_2"/>
    <property type="match status" value="1"/>
</dbReference>
<dbReference type="RefSeq" id="WP_386094476.1">
    <property type="nucleotide sequence ID" value="NZ_JBHUOZ010000001.1"/>
</dbReference>
<dbReference type="Gene3D" id="3.40.800.10">
    <property type="entry name" value="Ureohydrolase domain"/>
    <property type="match status" value="1"/>
</dbReference>
<dbReference type="GO" id="GO:0050415">
    <property type="term" value="F:formimidoylglutamase activity"/>
    <property type="evidence" value="ECO:0007669"/>
    <property type="project" value="UniProtKB-EC"/>
</dbReference>
<reference evidence="5" key="1">
    <citation type="journal article" date="2019" name="Int. J. Syst. Evol. Microbiol.">
        <title>The Global Catalogue of Microorganisms (GCM) 10K type strain sequencing project: providing services to taxonomists for standard genome sequencing and annotation.</title>
        <authorList>
            <consortium name="The Broad Institute Genomics Platform"/>
            <consortium name="The Broad Institute Genome Sequencing Center for Infectious Disease"/>
            <person name="Wu L."/>
            <person name="Ma J."/>
        </authorList>
    </citation>
    <scope>NUCLEOTIDE SEQUENCE [LARGE SCALE GENOMIC DNA]</scope>
    <source>
        <strain evidence="5">KCTC 23299</strain>
    </source>
</reference>
<sequence length="380" mass="43312">MSDHLHIADFLVPVNLQQITNDEGYREGQLGKLVVAYEEDNFPDLDDPQLVIVGCGEQRGAGVMGAPSNAPELIRKQFYQLFYWHPDIHLADVGDIKPGSSITDTYAALKTVVNALINDGKRVIILGGSHDLTLAQYQAYVQNQQLVEAACVDALIDLDMESAYPHDNFLMRMLTGEPNFLRHYNHIGFQSYYVHPRMLETMDKLRFDCFRVGHVKEAIDEMEPVIRNSHLFSFDVSAIANAYAPANIITPNGFTGEESCILMQYAGMSPSVNSIGIYGYNPRLDNNELTAKQIAHMLWYYIDGRTRAKREAVLEERESFNEFHTVFAEVETIFLQSKRTGRWWVQLPNKQFIACSYKDYLLASSNEIPERWLRAQEREG</sequence>
<evidence type="ECO:0000256" key="3">
    <source>
        <dbReference type="PROSITE-ProRule" id="PRU00742"/>
    </source>
</evidence>
<dbReference type="SUPFAM" id="SSF52768">
    <property type="entry name" value="Arginase/deacetylase"/>
    <property type="match status" value="1"/>
</dbReference>
<dbReference type="Pfam" id="PF00491">
    <property type="entry name" value="Arginase"/>
    <property type="match status" value="1"/>
</dbReference>
<accession>A0ABW6A2T5</accession>
<dbReference type="PANTHER" id="PTHR11358">
    <property type="entry name" value="ARGINASE/AGMATINASE"/>
    <property type="match status" value="1"/>
</dbReference>
<comment type="similarity">
    <text evidence="3">Belongs to the arginase family.</text>
</comment>
<name>A0ABW6A2T5_9BACT</name>
<evidence type="ECO:0000313" key="4">
    <source>
        <dbReference type="EMBL" id="MFD2918407.1"/>
    </source>
</evidence>
<keyword evidence="5" id="KW-1185">Reference proteome</keyword>
<dbReference type="EMBL" id="JBHUOZ010000001">
    <property type="protein sequence ID" value="MFD2918407.1"/>
    <property type="molecule type" value="Genomic_DNA"/>
</dbReference>
<evidence type="ECO:0000256" key="1">
    <source>
        <dbReference type="ARBA" id="ARBA00022723"/>
    </source>
</evidence>
<dbReference type="Proteomes" id="UP001597511">
    <property type="component" value="Unassembled WGS sequence"/>
</dbReference>
<protein>
    <submittedName>
        <fullName evidence="4">Formimidoylglutamase</fullName>
        <ecNumber evidence="4">3.5.3.8</ecNumber>
    </submittedName>
</protein>
<organism evidence="4 5">
    <name type="scientific">Terrimonas rubra</name>
    <dbReference type="NCBI Taxonomy" id="1035890"/>
    <lineage>
        <taxon>Bacteria</taxon>
        <taxon>Pseudomonadati</taxon>
        <taxon>Bacteroidota</taxon>
        <taxon>Chitinophagia</taxon>
        <taxon>Chitinophagales</taxon>
        <taxon>Chitinophagaceae</taxon>
        <taxon>Terrimonas</taxon>
    </lineage>
</organism>
<dbReference type="EC" id="3.5.3.8" evidence="4"/>
<keyword evidence="1" id="KW-0479">Metal-binding</keyword>
<evidence type="ECO:0000313" key="5">
    <source>
        <dbReference type="Proteomes" id="UP001597511"/>
    </source>
</evidence>
<dbReference type="PANTHER" id="PTHR11358:SF26">
    <property type="entry name" value="GUANIDINO ACID HYDROLASE, MITOCHONDRIAL"/>
    <property type="match status" value="1"/>
</dbReference>
<gene>
    <name evidence="4" type="ORF">ACFS6H_01720</name>
</gene>
<keyword evidence="2 4" id="KW-0378">Hydrolase</keyword>